<evidence type="ECO:0000313" key="1">
    <source>
        <dbReference type="EMBL" id="SPK73734.1"/>
    </source>
</evidence>
<protein>
    <submittedName>
        <fullName evidence="1">Uncharacterized protein</fullName>
    </submittedName>
</protein>
<evidence type="ECO:0000313" key="2">
    <source>
        <dbReference type="Proteomes" id="UP000255505"/>
    </source>
</evidence>
<proteinExistence type="predicted"/>
<dbReference type="AlphaFoldDB" id="A0A375IG50"/>
<dbReference type="Proteomes" id="UP000255505">
    <property type="component" value="Chromosome I"/>
</dbReference>
<dbReference type="EMBL" id="LT991976">
    <property type="protein sequence ID" value="SPK73734.1"/>
    <property type="molecule type" value="Genomic_DNA"/>
</dbReference>
<gene>
    <name evidence="1" type="ORF">CT19425_110271</name>
</gene>
<organism evidence="1 2">
    <name type="scientific">Cupriavidus taiwanensis</name>
    <dbReference type="NCBI Taxonomy" id="164546"/>
    <lineage>
        <taxon>Bacteria</taxon>
        <taxon>Pseudomonadati</taxon>
        <taxon>Pseudomonadota</taxon>
        <taxon>Betaproteobacteria</taxon>
        <taxon>Burkholderiales</taxon>
        <taxon>Burkholderiaceae</taxon>
        <taxon>Cupriavidus</taxon>
    </lineage>
</organism>
<reference evidence="1 2" key="1">
    <citation type="submission" date="2018-01" db="EMBL/GenBank/DDBJ databases">
        <authorList>
            <person name="Gaut B.S."/>
            <person name="Morton B.R."/>
            <person name="Clegg M.T."/>
            <person name="Duvall M.R."/>
        </authorList>
    </citation>
    <scope>NUCLEOTIDE SEQUENCE [LARGE SCALE GENOMIC DNA]</scope>
    <source>
        <strain evidence="1">Cupriavidus taiwanensis LMG 19425</strain>
    </source>
</reference>
<sequence length="68" mass="8012">MSTYFSPPGEPPPTYAISDKFLCEKCSRARVYVTVEYPYNRIHYECRIDPSRPKRMSCKDYNREPGVD</sequence>
<accession>A0A375IG50</accession>
<name>A0A375IG50_9BURK</name>